<protein>
    <submittedName>
        <fullName evidence="1">Uncharacterized protein</fullName>
    </submittedName>
</protein>
<sequence length="68" mass="7752">MVIQRRLSAVSSERFSPDTLSLTPAFTIALDWSKNLQSCFCLKIPPLLSAQRSLSRLVLWFISTYFLS</sequence>
<evidence type="ECO:0000313" key="1">
    <source>
        <dbReference type="EMBL" id="CAL1373205.1"/>
    </source>
</evidence>
<proteinExistence type="predicted"/>
<evidence type="ECO:0000313" key="2">
    <source>
        <dbReference type="Proteomes" id="UP001497516"/>
    </source>
</evidence>
<reference evidence="1 2" key="1">
    <citation type="submission" date="2024-04" db="EMBL/GenBank/DDBJ databases">
        <authorList>
            <person name="Fracassetti M."/>
        </authorList>
    </citation>
    <scope>NUCLEOTIDE SEQUENCE [LARGE SCALE GENOMIC DNA]</scope>
</reference>
<keyword evidence="2" id="KW-1185">Reference proteome</keyword>
<organism evidence="1 2">
    <name type="scientific">Linum trigynum</name>
    <dbReference type="NCBI Taxonomy" id="586398"/>
    <lineage>
        <taxon>Eukaryota</taxon>
        <taxon>Viridiplantae</taxon>
        <taxon>Streptophyta</taxon>
        <taxon>Embryophyta</taxon>
        <taxon>Tracheophyta</taxon>
        <taxon>Spermatophyta</taxon>
        <taxon>Magnoliopsida</taxon>
        <taxon>eudicotyledons</taxon>
        <taxon>Gunneridae</taxon>
        <taxon>Pentapetalae</taxon>
        <taxon>rosids</taxon>
        <taxon>fabids</taxon>
        <taxon>Malpighiales</taxon>
        <taxon>Linaceae</taxon>
        <taxon>Linum</taxon>
    </lineage>
</organism>
<dbReference type="EMBL" id="OZ034816">
    <property type="protein sequence ID" value="CAL1373205.1"/>
    <property type="molecule type" value="Genomic_DNA"/>
</dbReference>
<gene>
    <name evidence="1" type="ORF">LTRI10_LOCUS15150</name>
</gene>
<accession>A0AAV2DH29</accession>
<dbReference type="Proteomes" id="UP001497516">
    <property type="component" value="Chromosome 3"/>
</dbReference>
<dbReference type="AlphaFoldDB" id="A0AAV2DH29"/>
<name>A0AAV2DH29_9ROSI</name>